<sequence length="484" mass="53019">MNNLISIKVAISGFGGEILQVKGMVTTSLKNLRVPNPDCGHAIYADMKVDEIHELSFVDKWFLTEHKELVDVEQYLMARSLSHLTKDGFKKEVRSKRDSFGVTPSYKRVDTFAAEFEANTPYMYSSYDSECESAPTKRKKVLILGGGPNHYDTSDCLDFEPSTEEDVLNVIELERPDGIIVQFGGQTPLKLALPIQQGRFNAILKELNIEQPKGGIAKSEADAIAIAADIGFPVVVCQSYVSGGWAMEIVYSDDKLVMYLENAVEVDPLDMEVFLLEAYPCASRMVPFVSKAIGHPPAQYAALVMSGKSLRPEMRSTTEVMGIDFLVAIAFAKAQIAAGLKLPLSGTVFLSLNDLTKSHRERLAKAFLGLRFRIVSTSGTAHFLELKGISVDRVLKMLEGQPHAGDLANGHIQLMVITSSGEQLRMALAHRVPIITTVSGALATSTAIEKLKSCTIEVRALQDLFNVDLQKDNSKNLLSASSSL</sequence>
<name>A0A8X8CSR7_POPTO</name>
<dbReference type="Pfam" id="PF25596">
    <property type="entry name" value="CPSase_L_D1"/>
    <property type="match status" value="1"/>
</dbReference>
<evidence type="ECO:0000259" key="6">
    <source>
        <dbReference type="PROSITE" id="PS50975"/>
    </source>
</evidence>
<dbReference type="PANTHER" id="PTHR11405:SF53">
    <property type="entry name" value="CARBAMOYL-PHOSPHATE SYNTHASE [AMMONIA], MITOCHONDRIAL"/>
    <property type="match status" value="1"/>
</dbReference>
<dbReference type="SMART" id="SM00851">
    <property type="entry name" value="MGS"/>
    <property type="match status" value="1"/>
</dbReference>
<evidence type="ECO:0000259" key="7">
    <source>
        <dbReference type="PROSITE" id="PS51855"/>
    </source>
</evidence>
<feature type="domain" description="MGS-like" evidence="7">
    <location>
        <begin position="340"/>
        <end position="471"/>
    </location>
</feature>
<dbReference type="GO" id="GO:0005524">
    <property type="term" value="F:ATP binding"/>
    <property type="evidence" value="ECO:0007669"/>
    <property type="project" value="UniProtKB-UniRule"/>
</dbReference>
<evidence type="ECO:0000256" key="1">
    <source>
        <dbReference type="ARBA" id="ARBA00022598"/>
    </source>
</evidence>
<dbReference type="InterPro" id="IPR011761">
    <property type="entry name" value="ATP-grasp"/>
</dbReference>
<dbReference type="SMART" id="SM01096">
    <property type="entry name" value="CPSase_L_D3"/>
    <property type="match status" value="1"/>
</dbReference>
<keyword evidence="9" id="KW-1185">Reference proteome</keyword>
<accession>A0A8X8CSR7</accession>
<dbReference type="PANTHER" id="PTHR11405">
    <property type="entry name" value="CARBAMOYLTRANSFERASE FAMILY MEMBER"/>
    <property type="match status" value="1"/>
</dbReference>
<keyword evidence="4 5" id="KW-0067">ATP-binding</keyword>
<dbReference type="Pfam" id="PF02142">
    <property type="entry name" value="MGS"/>
    <property type="match status" value="1"/>
</dbReference>
<dbReference type="InterPro" id="IPR058047">
    <property type="entry name" value="CPSase_preATP-grasp"/>
</dbReference>
<evidence type="ECO:0000256" key="2">
    <source>
        <dbReference type="ARBA" id="ARBA00022737"/>
    </source>
</evidence>
<evidence type="ECO:0000313" key="9">
    <source>
        <dbReference type="Proteomes" id="UP000886885"/>
    </source>
</evidence>
<comment type="caution">
    <text evidence="8">The sequence shown here is derived from an EMBL/GenBank/DDBJ whole genome shotgun (WGS) entry which is preliminary data.</text>
</comment>
<dbReference type="GO" id="GO:0005737">
    <property type="term" value="C:cytoplasm"/>
    <property type="evidence" value="ECO:0007669"/>
    <property type="project" value="TreeGrafter"/>
</dbReference>
<dbReference type="Proteomes" id="UP000886885">
    <property type="component" value="Chromosome 8D"/>
</dbReference>
<dbReference type="Pfam" id="PF02786">
    <property type="entry name" value="CPSase_L_D2"/>
    <property type="match status" value="1"/>
</dbReference>
<dbReference type="GO" id="GO:0006541">
    <property type="term" value="P:glutamine metabolic process"/>
    <property type="evidence" value="ECO:0007669"/>
    <property type="project" value="TreeGrafter"/>
</dbReference>
<evidence type="ECO:0000256" key="5">
    <source>
        <dbReference type="PROSITE-ProRule" id="PRU00409"/>
    </source>
</evidence>
<keyword evidence="3 5" id="KW-0547">Nucleotide-binding</keyword>
<keyword evidence="1" id="KW-0436">Ligase</keyword>
<dbReference type="InterPro" id="IPR011607">
    <property type="entry name" value="MGS-like_dom"/>
</dbReference>
<evidence type="ECO:0000256" key="3">
    <source>
        <dbReference type="ARBA" id="ARBA00022741"/>
    </source>
</evidence>
<proteinExistence type="predicted"/>
<reference evidence="8" key="1">
    <citation type="journal article" date="2020" name="bioRxiv">
        <title>Hybrid origin of Populus tomentosa Carr. identified through genome sequencing and phylogenomic analysis.</title>
        <authorList>
            <person name="An X."/>
            <person name="Gao K."/>
            <person name="Chen Z."/>
            <person name="Li J."/>
            <person name="Yang X."/>
            <person name="Yang X."/>
            <person name="Zhou J."/>
            <person name="Guo T."/>
            <person name="Zhao T."/>
            <person name="Huang S."/>
            <person name="Miao D."/>
            <person name="Khan W.U."/>
            <person name="Rao P."/>
            <person name="Ye M."/>
            <person name="Lei B."/>
            <person name="Liao W."/>
            <person name="Wang J."/>
            <person name="Ji L."/>
            <person name="Li Y."/>
            <person name="Guo B."/>
            <person name="Mustafa N.S."/>
            <person name="Li S."/>
            <person name="Yun Q."/>
            <person name="Keller S.R."/>
            <person name="Mao J."/>
            <person name="Zhang R."/>
            <person name="Strauss S.H."/>
        </authorList>
    </citation>
    <scope>NUCLEOTIDE SEQUENCE</scope>
    <source>
        <strain evidence="8">GM15</strain>
        <tissue evidence="8">Leaf</tissue>
    </source>
</reference>
<dbReference type="PROSITE" id="PS50975">
    <property type="entry name" value="ATP_GRASP"/>
    <property type="match status" value="1"/>
</dbReference>
<keyword evidence="2" id="KW-0677">Repeat</keyword>
<protein>
    <submittedName>
        <fullName evidence="8">Uncharacterized protein</fullName>
    </submittedName>
</protein>
<feature type="domain" description="ATP-grasp" evidence="6">
    <location>
        <begin position="201"/>
        <end position="416"/>
    </location>
</feature>
<dbReference type="OrthoDB" id="1737730at2759"/>
<dbReference type="GO" id="GO:0004088">
    <property type="term" value="F:carbamoyl-phosphate synthase (glutamine-hydrolyzing) activity"/>
    <property type="evidence" value="ECO:0007669"/>
    <property type="project" value="TreeGrafter"/>
</dbReference>
<dbReference type="GO" id="GO:0046872">
    <property type="term" value="F:metal ion binding"/>
    <property type="evidence" value="ECO:0007669"/>
    <property type="project" value="InterPro"/>
</dbReference>
<dbReference type="AlphaFoldDB" id="A0A8X8CSR7"/>
<organism evidence="8 9">
    <name type="scientific">Populus tomentosa</name>
    <name type="common">Chinese white poplar</name>
    <dbReference type="NCBI Taxonomy" id="118781"/>
    <lineage>
        <taxon>Eukaryota</taxon>
        <taxon>Viridiplantae</taxon>
        <taxon>Streptophyta</taxon>
        <taxon>Embryophyta</taxon>
        <taxon>Tracheophyta</taxon>
        <taxon>Spermatophyta</taxon>
        <taxon>Magnoliopsida</taxon>
        <taxon>eudicotyledons</taxon>
        <taxon>Gunneridae</taxon>
        <taxon>Pentapetalae</taxon>
        <taxon>rosids</taxon>
        <taxon>fabids</taxon>
        <taxon>Malpighiales</taxon>
        <taxon>Salicaceae</taxon>
        <taxon>Saliceae</taxon>
        <taxon>Populus</taxon>
    </lineage>
</organism>
<dbReference type="EMBL" id="JAAWWB010000016">
    <property type="protein sequence ID" value="KAG6764887.1"/>
    <property type="molecule type" value="Genomic_DNA"/>
</dbReference>
<dbReference type="PROSITE" id="PS51855">
    <property type="entry name" value="MGS"/>
    <property type="match status" value="1"/>
</dbReference>
<dbReference type="InterPro" id="IPR005480">
    <property type="entry name" value="CPSase_lsu_oligo"/>
</dbReference>
<evidence type="ECO:0000313" key="8">
    <source>
        <dbReference type="EMBL" id="KAG6764887.1"/>
    </source>
</evidence>
<evidence type="ECO:0000256" key="4">
    <source>
        <dbReference type="ARBA" id="ARBA00022840"/>
    </source>
</evidence>
<dbReference type="InterPro" id="IPR005479">
    <property type="entry name" value="CPAse_ATP-bd"/>
</dbReference>
<dbReference type="Pfam" id="PF02787">
    <property type="entry name" value="CPSase_L_D3"/>
    <property type="match status" value="1"/>
</dbReference>
<gene>
    <name evidence="8" type="ORF">POTOM_032376</name>
</gene>